<keyword evidence="5 6" id="KW-0472">Membrane</keyword>
<sequence>MSFANFLRVEAPWLGGGALMALSSSFGQTYFIAIYAGVWRAEFGLSHGEWGAIYMTATLASAAVLTQAGRLADVMPARRLALIVLFGFALVAIGVSNAPSWQALAALVFGLRFCGQGMMTHIAMTSMGKWYRAQRARAVAIATLGTATGEAAAPAIGLAVIALIGWRASWLVIAAVIVLVIAPLLAFLLRRERAPRSAGEAEFAPGMEGRHWTRSEMTRHWLFWALIPGLIGPSWIGTVIFFQTVHLAEIKDWDLVAYAGLAFPVFSAVAIGSSFLFGWAADRFGVLRLLPVFLLGTGCGAVLLGLAASLPAGVVALGVSGLGSGGTSVVMGALFAELYGARWLGSIRSIIAAITVLASALGPGASGAMLDAGIGIETQCLVMGAYLLAVSLWFVIVSRRALTLTTRA</sequence>
<evidence type="ECO:0000313" key="8">
    <source>
        <dbReference type="EMBL" id="QIE55422.1"/>
    </source>
</evidence>
<dbReference type="AlphaFoldDB" id="A0A7L5BUS2"/>
<gene>
    <name evidence="8" type="ORF">G5B40_08110</name>
</gene>
<keyword evidence="9" id="KW-1185">Reference proteome</keyword>
<dbReference type="GO" id="GO:0016020">
    <property type="term" value="C:membrane"/>
    <property type="evidence" value="ECO:0007669"/>
    <property type="project" value="UniProtKB-SubCell"/>
</dbReference>
<feature type="domain" description="Major facilitator superfamily (MFS) profile" evidence="7">
    <location>
        <begin position="1"/>
        <end position="402"/>
    </location>
</feature>
<feature type="transmembrane region" description="Helical" evidence="6">
    <location>
        <begin position="170"/>
        <end position="189"/>
    </location>
</feature>
<dbReference type="Pfam" id="PF07690">
    <property type="entry name" value="MFS_1"/>
    <property type="match status" value="1"/>
</dbReference>
<evidence type="ECO:0000313" key="9">
    <source>
        <dbReference type="Proteomes" id="UP000503336"/>
    </source>
</evidence>
<dbReference type="PANTHER" id="PTHR23506">
    <property type="entry name" value="GH10249P"/>
    <property type="match status" value="1"/>
</dbReference>
<comment type="subcellular location">
    <subcellularLocation>
        <location evidence="1">Membrane</location>
        <topology evidence="1">Multi-pass membrane protein</topology>
    </subcellularLocation>
</comment>
<evidence type="ECO:0000256" key="3">
    <source>
        <dbReference type="ARBA" id="ARBA00022692"/>
    </source>
</evidence>
<dbReference type="InterPro" id="IPR020846">
    <property type="entry name" value="MFS_dom"/>
</dbReference>
<dbReference type="KEGG" id="hdh:G5B40_08110"/>
<keyword evidence="2" id="KW-0813">Transport</keyword>
<keyword evidence="4 6" id="KW-1133">Transmembrane helix</keyword>
<dbReference type="Proteomes" id="UP000503336">
    <property type="component" value="Chromosome"/>
</dbReference>
<reference evidence="8 9" key="1">
    <citation type="submission" date="2020-02" db="EMBL/GenBank/DDBJ databases">
        <title>complete genome sequence of Rhodobacteraceae bacterium.</title>
        <authorList>
            <person name="Park J."/>
            <person name="Kim Y.-S."/>
            <person name="Kim K.-H."/>
        </authorList>
    </citation>
    <scope>NUCLEOTIDE SEQUENCE [LARGE SCALE GENOMIC DNA]</scope>
    <source>
        <strain evidence="8 9">RR4-56</strain>
    </source>
</reference>
<feature type="transmembrane region" description="Helical" evidence="6">
    <location>
        <begin position="12"/>
        <end position="38"/>
    </location>
</feature>
<feature type="transmembrane region" description="Helical" evidence="6">
    <location>
        <begin position="255"/>
        <end position="277"/>
    </location>
</feature>
<feature type="transmembrane region" description="Helical" evidence="6">
    <location>
        <begin position="289"/>
        <end position="308"/>
    </location>
</feature>
<evidence type="ECO:0000256" key="1">
    <source>
        <dbReference type="ARBA" id="ARBA00004141"/>
    </source>
</evidence>
<name>A0A7L5BUS2_9RHOB</name>
<feature type="transmembrane region" description="Helical" evidence="6">
    <location>
        <begin position="80"/>
        <end position="98"/>
    </location>
</feature>
<dbReference type="InterPro" id="IPR050930">
    <property type="entry name" value="MFS_Vesicular_Transporter"/>
</dbReference>
<dbReference type="PANTHER" id="PTHR23506:SF23">
    <property type="entry name" value="GH10249P"/>
    <property type="match status" value="1"/>
</dbReference>
<evidence type="ECO:0000256" key="6">
    <source>
        <dbReference type="SAM" id="Phobius"/>
    </source>
</evidence>
<dbReference type="Gene3D" id="1.20.1250.20">
    <property type="entry name" value="MFS general substrate transporter like domains"/>
    <property type="match status" value="2"/>
</dbReference>
<evidence type="ECO:0000256" key="5">
    <source>
        <dbReference type="ARBA" id="ARBA00023136"/>
    </source>
</evidence>
<feature type="transmembrane region" description="Helical" evidence="6">
    <location>
        <begin position="314"/>
        <end position="338"/>
    </location>
</feature>
<organism evidence="8 9">
    <name type="scientific">Pikeienuella piscinae</name>
    <dbReference type="NCBI Taxonomy" id="2748098"/>
    <lineage>
        <taxon>Bacteria</taxon>
        <taxon>Pseudomonadati</taxon>
        <taxon>Pseudomonadota</taxon>
        <taxon>Alphaproteobacteria</taxon>
        <taxon>Rhodobacterales</taxon>
        <taxon>Paracoccaceae</taxon>
        <taxon>Pikeienuella</taxon>
    </lineage>
</organism>
<feature type="transmembrane region" description="Helical" evidence="6">
    <location>
        <begin position="350"/>
        <end position="370"/>
    </location>
</feature>
<dbReference type="PROSITE" id="PS50850">
    <property type="entry name" value="MFS"/>
    <property type="match status" value="1"/>
</dbReference>
<feature type="transmembrane region" description="Helical" evidence="6">
    <location>
        <begin position="221"/>
        <end position="243"/>
    </location>
</feature>
<feature type="transmembrane region" description="Helical" evidence="6">
    <location>
        <begin position="104"/>
        <end position="124"/>
    </location>
</feature>
<dbReference type="RefSeq" id="WP_165097320.1">
    <property type="nucleotide sequence ID" value="NZ_CP049056.1"/>
</dbReference>
<dbReference type="InterPro" id="IPR011701">
    <property type="entry name" value="MFS"/>
</dbReference>
<accession>A0A7L5BUS2</accession>
<proteinExistence type="predicted"/>
<dbReference type="EMBL" id="CP049056">
    <property type="protein sequence ID" value="QIE55422.1"/>
    <property type="molecule type" value="Genomic_DNA"/>
</dbReference>
<feature type="transmembrane region" description="Helical" evidence="6">
    <location>
        <begin position="376"/>
        <end position="397"/>
    </location>
</feature>
<evidence type="ECO:0000256" key="4">
    <source>
        <dbReference type="ARBA" id="ARBA00022989"/>
    </source>
</evidence>
<feature type="transmembrane region" description="Helical" evidence="6">
    <location>
        <begin position="136"/>
        <end position="164"/>
    </location>
</feature>
<dbReference type="GO" id="GO:0022857">
    <property type="term" value="F:transmembrane transporter activity"/>
    <property type="evidence" value="ECO:0007669"/>
    <property type="project" value="InterPro"/>
</dbReference>
<dbReference type="SUPFAM" id="SSF103473">
    <property type="entry name" value="MFS general substrate transporter"/>
    <property type="match status" value="1"/>
</dbReference>
<keyword evidence="3 6" id="KW-0812">Transmembrane</keyword>
<protein>
    <submittedName>
        <fullName evidence="8">MFS transporter</fullName>
    </submittedName>
</protein>
<evidence type="ECO:0000256" key="2">
    <source>
        <dbReference type="ARBA" id="ARBA00022448"/>
    </source>
</evidence>
<evidence type="ECO:0000259" key="7">
    <source>
        <dbReference type="PROSITE" id="PS50850"/>
    </source>
</evidence>
<dbReference type="InterPro" id="IPR036259">
    <property type="entry name" value="MFS_trans_sf"/>
</dbReference>
<feature type="transmembrane region" description="Helical" evidence="6">
    <location>
        <begin position="50"/>
        <end position="68"/>
    </location>
</feature>